<dbReference type="EMBL" id="BGPR01062139">
    <property type="protein sequence ID" value="GBO37613.1"/>
    <property type="molecule type" value="Genomic_DNA"/>
</dbReference>
<evidence type="ECO:0000313" key="6">
    <source>
        <dbReference type="Proteomes" id="UP000499080"/>
    </source>
</evidence>
<evidence type="ECO:0000313" key="4">
    <source>
        <dbReference type="EMBL" id="GBO37608.1"/>
    </source>
</evidence>
<evidence type="ECO:0000313" key="2">
    <source>
        <dbReference type="EMBL" id="GBO36518.1"/>
    </source>
</evidence>
<accession>A0A4Y2WJD2</accession>
<evidence type="ECO:0000313" key="5">
    <source>
        <dbReference type="EMBL" id="GBO37613.1"/>
    </source>
</evidence>
<dbReference type="Proteomes" id="UP000499080">
    <property type="component" value="Unassembled WGS sequence"/>
</dbReference>
<proteinExistence type="predicted"/>
<dbReference type="EMBL" id="BGPR01060701">
    <property type="protein sequence ID" value="GBO36518.1"/>
    <property type="molecule type" value="Genomic_DNA"/>
</dbReference>
<name>A0A4Y2WJD2_ARAVE</name>
<dbReference type="EMBL" id="BGPR01060751">
    <property type="protein sequence ID" value="GBO36540.1"/>
    <property type="molecule type" value="Genomic_DNA"/>
</dbReference>
<evidence type="ECO:0000313" key="3">
    <source>
        <dbReference type="EMBL" id="GBO36540.1"/>
    </source>
</evidence>
<dbReference type="AlphaFoldDB" id="A0A4Y2WJD2"/>
<dbReference type="EMBL" id="BGPR01062131">
    <property type="protein sequence ID" value="GBO37608.1"/>
    <property type="molecule type" value="Genomic_DNA"/>
</dbReference>
<feature type="region of interest" description="Disordered" evidence="1">
    <location>
        <begin position="26"/>
        <end position="167"/>
    </location>
</feature>
<protein>
    <submittedName>
        <fullName evidence="5">Uncharacterized protein</fullName>
    </submittedName>
</protein>
<feature type="compositionally biased region" description="Basic and acidic residues" evidence="1">
    <location>
        <begin position="124"/>
        <end position="134"/>
    </location>
</feature>
<organism evidence="5 6">
    <name type="scientific">Araneus ventricosus</name>
    <name type="common">Orbweaver spider</name>
    <name type="synonym">Epeira ventricosa</name>
    <dbReference type="NCBI Taxonomy" id="182803"/>
    <lineage>
        <taxon>Eukaryota</taxon>
        <taxon>Metazoa</taxon>
        <taxon>Ecdysozoa</taxon>
        <taxon>Arthropoda</taxon>
        <taxon>Chelicerata</taxon>
        <taxon>Arachnida</taxon>
        <taxon>Araneae</taxon>
        <taxon>Araneomorphae</taxon>
        <taxon>Entelegynae</taxon>
        <taxon>Araneoidea</taxon>
        <taxon>Araneidae</taxon>
        <taxon>Araneus</taxon>
    </lineage>
</organism>
<sequence>MNAVSIPGSEEFEVLSPSCIEIVQEAEREADEKSSKDESNLKVEERDRTLEAEISVRERETSPLLKHDVEIRNKHIEGKTFEKSQKRRVEEVKHCEQNKRFAHEKSKSFDKRNKANDVDIDNADNSRRSSESRVNKYPNKNSRRTDSNIGDRSQHTQFPFPRQFRHNVPLRFQEQQIEFWRQKSQ</sequence>
<evidence type="ECO:0000256" key="1">
    <source>
        <dbReference type="SAM" id="MobiDB-lite"/>
    </source>
</evidence>
<gene>
    <name evidence="3" type="ORF">AVEN_127238_1</name>
    <name evidence="5" type="ORF">AVEN_153293_1</name>
    <name evidence="2" type="ORF">AVEN_156551_1</name>
    <name evidence="4" type="ORF">AVEN_216408_1</name>
</gene>
<reference evidence="5 6" key="1">
    <citation type="journal article" date="2019" name="Sci. Rep.">
        <title>Orb-weaving spider Araneus ventricosus genome elucidates the spidroin gene catalogue.</title>
        <authorList>
            <person name="Kono N."/>
            <person name="Nakamura H."/>
            <person name="Ohtoshi R."/>
            <person name="Moran D.A.P."/>
            <person name="Shinohara A."/>
            <person name="Yoshida Y."/>
            <person name="Fujiwara M."/>
            <person name="Mori M."/>
            <person name="Tomita M."/>
            <person name="Arakawa K."/>
        </authorList>
    </citation>
    <scope>NUCLEOTIDE SEQUENCE [LARGE SCALE GENOMIC DNA]</scope>
</reference>
<keyword evidence="6" id="KW-1185">Reference proteome</keyword>
<feature type="compositionally biased region" description="Polar residues" evidence="1">
    <location>
        <begin position="147"/>
        <end position="157"/>
    </location>
</feature>
<feature type="compositionally biased region" description="Basic and acidic residues" evidence="1">
    <location>
        <begin position="26"/>
        <end position="117"/>
    </location>
</feature>
<comment type="caution">
    <text evidence="5">The sequence shown here is derived from an EMBL/GenBank/DDBJ whole genome shotgun (WGS) entry which is preliminary data.</text>
</comment>